<dbReference type="Pfam" id="PF04615">
    <property type="entry name" value="Utp14"/>
    <property type="match status" value="1"/>
</dbReference>
<evidence type="ECO:0000256" key="3">
    <source>
        <dbReference type="ARBA" id="ARBA00022553"/>
    </source>
</evidence>
<dbReference type="AlphaFoldDB" id="B2RUE3"/>
<evidence type="ECO:0000313" key="6">
    <source>
        <dbReference type="EMBL" id="AAI41103.1"/>
    </source>
</evidence>
<evidence type="ECO:0000256" key="5">
    <source>
        <dbReference type="SAM" id="MobiDB-lite"/>
    </source>
</evidence>
<dbReference type="PeptideAtlas" id="B2RUE3"/>
<gene>
    <name evidence="6 7" type="primary">Utp14b</name>
</gene>
<evidence type="ECO:0000256" key="4">
    <source>
        <dbReference type="ARBA" id="ARBA00023242"/>
    </source>
</evidence>
<keyword evidence="4" id="KW-0539">Nucleus</keyword>
<dbReference type="GO" id="GO:0006364">
    <property type="term" value="P:rRNA processing"/>
    <property type="evidence" value="ECO:0007669"/>
    <property type="project" value="InterPro"/>
</dbReference>
<feature type="compositionally biased region" description="Basic and acidic residues" evidence="5">
    <location>
        <begin position="476"/>
        <end position="492"/>
    </location>
</feature>
<dbReference type="MGI" id="MGI:2445092">
    <property type="gene designation" value="Utp14b"/>
</dbReference>
<sequence length="780" mass="88639">MKPKMRPDPSSRANRPCEKKEAATMNMARNVTDLLALSQQEELVDLPENYPLSTSEDEGDSDGEGKRQKLLEAVSSLGRKNKWKLAERSEASRMVSEFNVTSEGSGEKLVLSDLLGSATALSSVAAVKKQLHRVKSKTLTPPLNKEEADRALREAAFSKTSQMLSRWDPVVLKNRQAEQLIFPMEKEPPAVAPIEHVFTDWKVRTPLEQEVFNLLHKNKQPVTDPLLTPVETASIRAMSLEEAKIRRAELQRMRALQSYYEARARREKRIKSKKYHRALKKGKAKKALKEFEELWKDCPNAALQELEKMEKARMTERMSLKHQGSGKWAKSKAIMAKYDPEARKAMQEQLAKNRELTQKLQVVSESEEEDGCTEEGIVSVSHGMDDLQMNADGVNPWMLSSCNSNAKRGEIKTDPEQMPEFVAHVSSESEGDERPVAEELVLKERSFQERVDPNNAKLMDGQETEDSDSQEVLQKLNKESHQSDNQKVSSEENVLHIQREDLASEKLLVLQRLERAHVLEQQGELSKEEHYPKKGLSRPLLKGDWKEMKPLTNPDASGGKKKKEQMIDLRNLLTANSSPVRSLAVPTIQQLEDEVETDHKQLIREAFAGDDVIREFLKEKREAIETNKPKDLDLSLPGWGEWVGMGLKPSAKKRRRFLIKAPESSPRKDKNLPNVIISEKRNIHAAAHQVRALPHPFTHQQQFERTIQNPIGYMWNTQRTFQKLTVPKVGTKLGHIIKPIKAENVGYCSSTRSDLSILQSSQKCLSRKQQKQLKKLSSAD</sequence>
<reference evidence="6" key="1">
    <citation type="journal article" date="2004" name="Genome Res.">
        <title>The status, quality, and expansion of the NIH full-length cDNA project: the Mammalian Gene Collection (MGC).</title>
        <authorList>
            <consortium name="The MGC Project Team"/>
            <person name="Gerhard D.S."/>
            <person name="Wagner L."/>
            <person name="Feingold E.A."/>
            <person name="Shenmen C.M."/>
            <person name="Grouse L.H."/>
            <person name="Schuler G."/>
            <person name="Klein S.L."/>
            <person name="Old S."/>
            <person name="Rasooly R."/>
            <person name="Good P."/>
            <person name="Guyer M."/>
            <person name="Peck A.M."/>
            <person name="Derge J.G."/>
            <person name="Lipman D."/>
            <person name="Collins F.S."/>
            <person name="Jang W."/>
            <person name="Sherry S."/>
            <person name="Feolo M."/>
            <person name="Misquitta L."/>
            <person name="Lee E."/>
            <person name="Rotmistrovsky K."/>
            <person name="Greenhut S.F."/>
            <person name="Schaefer C.F."/>
            <person name="Buetow K."/>
            <person name="Bonner T.I."/>
            <person name="Haussler D."/>
            <person name="Kent J."/>
            <person name="Kiekhaus M."/>
            <person name="Furey T."/>
            <person name="Brent M."/>
            <person name="Prange C."/>
            <person name="Schreiber K."/>
            <person name="Shapiro N."/>
            <person name="Bhat N.K."/>
            <person name="Hopkins R.F."/>
            <person name="Hsie F."/>
            <person name="Driscoll T."/>
            <person name="Soares M.B."/>
            <person name="Casavant T.L."/>
            <person name="Scheetz T.E."/>
            <person name="Brown-stein M.J."/>
            <person name="Usdin T.B."/>
            <person name="Toshiyuki S."/>
            <person name="Carninci P."/>
            <person name="Piao Y."/>
            <person name="Dudekula D.B."/>
            <person name="Ko M.S."/>
            <person name="Kawakami K."/>
            <person name="Suzuki Y."/>
            <person name="Sugano S."/>
            <person name="Gruber C.E."/>
            <person name="Smith M.R."/>
            <person name="Simmons B."/>
            <person name="Moore T."/>
            <person name="Waterman R."/>
            <person name="Johnson S.L."/>
            <person name="Ruan Y."/>
            <person name="Wei C.L."/>
            <person name="Mathavan S."/>
            <person name="Gunaratne P.H."/>
            <person name="Wu J."/>
            <person name="Garcia A.M."/>
            <person name="Hulyk S.W."/>
            <person name="Fuh E."/>
            <person name="Yuan Y."/>
            <person name="Sneed A."/>
            <person name="Kowis C."/>
            <person name="Hodgson A."/>
            <person name="Muzny D.M."/>
            <person name="McPherson J."/>
            <person name="Gibbs R.A."/>
            <person name="Fahey J."/>
            <person name="Helton E."/>
            <person name="Ketteman M."/>
            <person name="Madan A."/>
            <person name="Rodrigues S."/>
            <person name="Sanchez A."/>
            <person name="Whiting M."/>
            <person name="Madari A."/>
            <person name="Young A.C."/>
            <person name="Wetherby K.D."/>
            <person name="Granite S.J."/>
            <person name="Kwong P.N."/>
            <person name="Brinkley C.P."/>
            <person name="Pearson R.L."/>
            <person name="Bouffard G.G."/>
            <person name="Blakesly R.W."/>
            <person name="Green E.D."/>
            <person name="Dickson M.C."/>
            <person name="Rodriguez A.C."/>
            <person name="Grimwood J."/>
            <person name="Schmutz J."/>
            <person name="Myers R.M."/>
            <person name="Butterfield Y.S."/>
            <person name="Griffith M."/>
            <person name="Griffith O.L."/>
            <person name="Krzywinski M.I."/>
            <person name="Liao N."/>
            <person name="Morin R."/>
            <person name="Morrin R."/>
            <person name="Palmquist D."/>
            <person name="Petrescu A.S."/>
            <person name="Skalska U."/>
            <person name="Smailus D.E."/>
            <person name="Stott J.M."/>
            <person name="Schnerch A."/>
            <person name="Schein J.E."/>
            <person name="Jones S.J."/>
            <person name="Holt R.A."/>
            <person name="Baross A."/>
            <person name="Marra M.A."/>
            <person name="Clifton S."/>
            <person name="Makowski K.A."/>
            <person name="Bosak S."/>
            <person name="Malek J."/>
        </authorList>
    </citation>
    <scope>NUCLEOTIDE SEQUENCE [LARGE SCALE MRNA]</scope>
    <source>
        <tissue evidence="6">Brain</tissue>
    </source>
</reference>
<dbReference type="PANTHER" id="PTHR14150">
    <property type="entry name" value="U3 SMALL NUCLEOLAR RNA-ASSOCIATED PROTEIN 14"/>
    <property type="match status" value="1"/>
</dbReference>
<keyword evidence="3" id="KW-0597">Phosphoprotein</keyword>
<evidence type="ECO:0000256" key="1">
    <source>
        <dbReference type="ARBA" id="ARBA00004604"/>
    </source>
</evidence>
<name>B2RUE3_MOUSE</name>
<dbReference type="PANTHER" id="PTHR14150:SF20">
    <property type="entry name" value="U3 SMALL NUCLEOLAR RNA-ASSOCIATED PROTEIN 14 HOMOLOG B"/>
    <property type="match status" value="1"/>
</dbReference>
<comment type="similarity">
    <text evidence="2">Belongs to the UTP14 family.</text>
</comment>
<accession>B2RUE3</accession>
<dbReference type="EMBL" id="BC141102">
    <property type="protein sequence ID" value="AAI41103.1"/>
    <property type="molecule type" value="mRNA"/>
</dbReference>
<dbReference type="OrthoDB" id="277439at2759"/>
<comment type="subcellular location">
    <subcellularLocation>
        <location evidence="1">Nucleus</location>
        <location evidence="1">Nucleolus</location>
    </subcellularLocation>
</comment>
<dbReference type="AGR" id="MGI:2445092"/>
<feature type="region of interest" description="Disordered" evidence="5">
    <location>
        <begin position="1"/>
        <end position="21"/>
    </location>
</feature>
<protein>
    <submittedName>
        <fullName evidence="6">UTP14, U3 small nucleolar ribonucleoprotein, homolog B (Yeast)</fullName>
    </submittedName>
</protein>
<evidence type="ECO:0000256" key="2">
    <source>
        <dbReference type="ARBA" id="ARBA00007774"/>
    </source>
</evidence>
<proteinExistence type="evidence at transcript level"/>
<feature type="region of interest" description="Disordered" evidence="5">
    <location>
        <begin position="40"/>
        <end position="73"/>
    </location>
</feature>
<keyword evidence="6" id="KW-0687">Ribonucleoprotein</keyword>
<feature type="compositionally biased region" description="Basic and acidic residues" evidence="5">
    <location>
        <begin position="443"/>
        <end position="452"/>
    </location>
</feature>
<organism evidence="6">
    <name type="scientific">Mus musculus</name>
    <name type="common">Mouse</name>
    <dbReference type="NCBI Taxonomy" id="10090"/>
    <lineage>
        <taxon>Eukaryota</taxon>
        <taxon>Metazoa</taxon>
        <taxon>Chordata</taxon>
        <taxon>Craniata</taxon>
        <taxon>Vertebrata</taxon>
        <taxon>Euteleostomi</taxon>
        <taxon>Mammalia</taxon>
        <taxon>Eutheria</taxon>
        <taxon>Euarchontoglires</taxon>
        <taxon>Glires</taxon>
        <taxon>Rodentia</taxon>
        <taxon>Myomorpha</taxon>
        <taxon>Muroidea</taxon>
        <taxon>Muridae</taxon>
        <taxon>Murinae</taxon>
        <taxon>Mus</taxon>
        <taxon>Mus</taxon>
    </lineage>
</organism>
<feature type="region of interest" description="Disordered" evidence="5">
    <location>
        <begin position="443"/>
        <end position="492"/>
    </location>
</feature>
<dbReference type="GO" id="GO:0032040">
    <property type="term" value="C:small-subunit processome"/>
    <property type="evidence" value="ECO:0007669"/>
    <property type="project" value="InterPro"/>
</dbReference>
<dbReference type="InterPro" id="IPR006709">
    <property type="entry name" value="SSU_processome_Utp14"/>
</dbReference>
<feature type="region of interest" description="Disordered" evidence="5">
    <location>
        <begin position="521"/>
        <end position="563"/>
    </location>
</feature>
<evidence type="ECO:0000313" key="7">
    <source>
        <dbReference type="MGI" id="MGI:2445092"/>
    </source>
</evidence>